<accession>A0A1Y1CFF6</accession>
<reference evidence="2" key="2">
    <citation type="journal article" date="2020" name="Antonie Van Leeuwenhoek">
        <title>Labilibaculum antarcticum sp. nov., a novel facultative anaerobic, psychrotorelant bacterium isolated from marine sediment of Antarctica.</title>
        <authorList>
            <person name="Watanabe M."/>
            <person name="Kojima H."/>
            <person name="Fukui M."/>
        </authorList>
    </citation>
    <scope>NUCLEOTIDE SEQUENCE [LARGE SCALE GENOMIC DNA]</scope>
    <source>
        <strain evidence="2">SPP2</strain>
    </source>
</reference>
<organism evidence="1 2">
    <name type="scientific">Labilibaculum antarcticum</name>
    <dbReference type="NCBI Taxonomy" id="1717717"/>
    <lineage>
        <taxon>Bacteria</taxon>
        <taxon>Pseudomonadati</taxon>
        <taxon>Bacteroidota</taxon>
        <taxon>Bacteroidia</taxon>
        <taxon>Marinilabiliales</taxon>
        <taxon>Marinifilaceae</taxon>
        <taxon>Labilibaculum</taxon>
    </lineage>
</organism>
<sequence>MSVMYTHPGLKDSALIKYSLFETPDKEFYLNVPSVYCADDICKIDTVKIFWNDIGSYQRFELKPDVHLEKAKGELFTAHDYKKLHLILKDENSPFKTVHIDNIVSTQNEQNGAVDIHSSATVLDIDESTYVKGAVLTCFTLWHWANGQLQEIIKKITGDSANNQDFTDYLNHGDIAHKLFTIKLLISRKDYEPQLLNLVKEQYKLESSSVKRSVISYLENAPEEIYCRSILDLFNSDDSEQRVACLQSLVHSKANLTPDFYRKIYGQLSNLKTYHEVDLLLTLLDKNDQNSEEIIKPLFSLLTHSNILISRRVFWFLGNQKLDKKQAEILERFSKKNSEYL</sequence>
<dbReference type="InterPro" id="IPR016024">
    <property type="entry name" value="ARM-type_fold"/>
</dbReference>
<protein>
    <submittedName>
        <fullName evidence="1">Uncharacterized protein</fullName>
    </submittedName>
</protein>
<reference evidence="1 2" key="1">
    <citation type="journal article" date="2018" name="Mar. Genomics">
        <title>Complete genome sequence of Marinifilaceae bacterium strain SPP2, isolated from the Antarctic marine sediment.</title>
        <authorList>
            <person name="Watanabe M."/>
            <person name="Kojima H."/>
            <person name="Fukui M."/>
        </authorList>
    </citation>
    <scope>NUCLEOTIDE SEQUENCE [LARGE SCALE GENOMIC DNA]</scope>
    <source>
        <strain evidence="1 2">SPP2</strain>
    </source>
</reference>
<proteinExistence type="predicted"/>
<dbReference type="EMBL" id="AP018042">
    <property type="protein sequence ID" value="BAX79079.1"/>
    <property type="molecule type" value="Genomic_DNA"/>
</dbReference>
<dbReference type="Proteomes" id="UP000218267">
    <property type="component" value="Chromosome"/>
</dbReference>
<name>A0A1Y1CFF6_9BACT</name>
<keyword evidence="2" id="KW-1185">Reference proteome</keyword>
<dbReference type="KEGG" id="mbas:ALGA_0690"/>
<dbReference type="SUPFAM" id="SSF48371">
    <property type="entry name" value="ARM repeat"/>
    <property type="match status" value="1"/>
</dbReference>
<evidence type="ECO:0000313" key="1">
    <source>
        <dbReference type="EMBL" id="BAX79079.1"/>
    </source>
</evidence>
<gene>
    <name evidence="1" type="ORF">ALGA_0690</name>
</gene>
<dbReference type="AlphaFoldDB" id="A0A1Y1CFF6"/>
<evidence type="ECO:0000313" key="2">
    <source>
        <dbReference type="Proteomes" id="UP000218267"/>
    </source>
</evidence>